<keyword evidence="1" id="KW-0472">Membrane</keyword>
<dbReference type="EMBL" id="BJYJ01000021">
    <property type="protein sequence ID" value="GEN77334.1"/>
    <property type="molecule type" value="Genomic_DNA"/>
</dbReference>
<evidence type="ECO:0000313" key="3">
    <source>
        <dbReference type="EMBL" id="GEN77334.1"/>
    </source>
</evidence>
<keyword evidence="1" id="KW-1133">Transmembrane helix</keyword>
<gene>
    <name evidence="3" type="ORF">CHA01nite_30740</name>
</gene>
<evidence type="ECO:0000259" key="2">
    <source>
        <dbReference type="Pfam" id="PF03779"/>
    </source>
</evidence>
<dbReference type="OrthoDB" id="129082at2"/>
<name>A0A511YQ60_9FLAO</name>
<feature type="transmembrane region" description="Helical" evidence="1">
    <location>
        <begin position="65"/>
        <end position="84"/>
    </location>
</feature>
<feature type="transmembrane region" description="Helical" evidence="1">
    <location>
        <begin position="34"/>
        <end position="53"/>
    </location>
</feature>
<dbReference type="Pfam" id="PF03779">
    <property type="entry name" value="SPW"/>
    <property type="match status" value="1"/>
</dbReference>
<dbReference type="InterPro" id="IPR005530">
    <property type="entry name" value="SPW"/>
</dbReference>
<reference evidence="3 4" key="1">
    <citation type="submission" date="2019-07" db="EMBL/GenBank/DDBJ databases">
        <title>Whole genome shotgun sequence of Chryseobacterium hagamense NBRC 105253.</title>
        <authorList>
            <person name="Hosoyama A."/>
            <person name="Uohara A."/>
            <person name="Ohji S."/>
            <person name="Ichikawa N."/>
        </authorList>
    </citation>
    <scope>NUCLEOTIDE SEQUENCE [LARGE SCALE GENOMIC DNA]</scope>
    <source>
        <strain evidence="3 4">NBRC 105253</strain>
    </source>
</reference>
<accession>A0A511YQ60</accession>
<proteinExistence type="predicted"/>
<evidence type="ECO:0000256" key="1">
    <source>
        <dbReference type="SAM" id="Phobius"/>
    </source>
</evidence>
<protein>
    <recommendedName>
        <fullName evidence="2">SPW repeat-containing integral membrane domain-containing protein</fullName>
    </recommendedName>
</protein>
<feature type="domain" description="SPW repeat-containing integral membrane" evidence="2">
    <location>
        <begin position="7"/>
        <end position="104"/>
    </location>
</feature>
<evidence type="ECO:0000313" key="4">
    <source>
        <dbReference type="Proteomes" id="UP000321863"/>
    </source>
</evidence>
<comment type="caution">
    <text evidence="3">The sequence shown here is derived from an EMBL/GenBank/DDBJ whole genome shotgun (WGS) entry which is preliminary data.</text>
</comment>
<sequence length="121" mass="13348">MIPSKTHAVLDYLVGILLIGAPWILGFADDTAATTVPVILGASTLLYSLFTDYEYGLARMIPYKVHLAIDFTAGTLLLISPWLFGFSDRVYLPHVILGTFELVAVLMSRKSIPVLHRSKRA</sequence>
<dbReference type="RefSeq" id="WP_146943007.1">
    <property type="nucleotide sequence ID" value="NZ_BJYJ01000021.1"/>
</dbReference>
<keyword evidence="1" id="KW-0812">Transmembrane</keyword>
<keyword evidence="4" id="KW-1185">Reference proteome</keyword>
<feature type="transmembrane region" description="Helical" evidence="1">
    <location>
        <begin position="90"/>
        <end position="108"/>
    </location>
</feature>
<dbReference type="Proteomes" id="UP000321863">
    <property type="component" value="Unassembled WGS sequence"/>
</dbReference>
<organism evidence="3 4">
    <name type="scientific">Chryseobacterium hagamense</name>
    <dbReference type="NCBI Taxonomy" id="395935"/>
    <lineage>
        <taxon>Bacteria</taxon>
        <taxon>Pseudomonadati</taxon>
        <taxon>Bacteroidota</taxon>
        <taxon>Flavobacteriia</taxon>
        <taxon>Flavobacteriales</taxon>
        <taxon>Weeksellaceae</taxon>
        <taxon>Chryseobacterium group</taxon>
        <taxon>Chryseobacterium</taxon>
    </lineage>
</organism>
<dbReference type="AlphaFoldDB" id="A0A511YQ60"/>
<feature type="transmembrane region" description="Helical" evidence="1">
    <location>
        <begin position="9"/>
        <end position="28"/>
    </location>
</feature>